<dbReference type="InterPro" id="IPR029071">
    <property type="entry name" value="Ubiquitin-like_domsf"/>
</dbReference>
<evidence type="ECO:0000259" key="3">
    <source>
        <dbReference type="PROSITE" id="PS50033"/>
    </source>
</evidence>
<dbReference type="PANTHER" id="PTHR46424:SF1">
    <property type="entry name" value="UBX DOMAIN-CONTAINING PROTEIN 4"/>
    <property type="match status" value="1"/>
</dbReference>
<feature type="compositionally biased region" description="Basic and acidic residues" evidence="2">
    <location>
        <begin position="245"/>
        <end position="257"/>
    </location>
</feature>
<dbReference type="GO" id="GO:0005783">
    <property type="term" value="C:endoplasmic reticulum"/>
    <property type="evidence" value="ECO:0007669"/>
    <property type="project" value="TreeGrafter"/>
</dbReference>
<feature type="compositionally biased region" description="Pro residues" evidence="2">
    <location>
        <begin position="122"/>
        <end position="132"/>
    </location>
</feature>
<evidence type="ECO:0000256" key="2">
    <source>
        <dbReference type="SAM" id="MobiDB-lite"/>
    </source>
</evidence>
<dbReference type="GO" id="GO:0036503">
    <property type="term" value="P:ERAD pathway"/>
    <property type="evidence" value="ECO:0007669"/>
    <property type="project" value="TreeGrafter"/>
</dbReference>
<feature type="compositionally biased region" description="Basic and acidic residues" evidence="2">
    <location>
        <begin position="145"/>
        <end position="190"/>
    </location>
</feature>
<feature type="domain" description="UBX" evidence="3">
    <location>
        <begin position="257"/>
        <end position="334"/>
    </location>
</feature>
<protein>
    <recommendedName>
        <fullName evidence="1">UBX domain-containing protein 4</fullName>
    </recommendedName>
</protein>
<feature type="region of interest" description="Disordered" evidence="2">
    <location>
        <begin position="118"/>
        <end position="190"/>
    </location>
</feature>
<dbReference type="AlphaFoldDB" id="A0A8R1DL56"/>
<dbReference type="Gene3D" id="3.10.20.90">
    <property type="entry name" value="Phosphatidylinositol 3-kinase Catalytic Subunit, Chain A, domain 1"/>
    <property type="match status" value="1"/>
</dbReference>
<reference evidence="4" key="2">
    <citation type="submission" date="2022-06" db="UniProtKB">
        <authorList>
            <consortium name="EnsemblMetazoa"/>
        </authorList>
    </citation>
    <scope>IDENTIFICATION</scope>
    <source>
        <strain evidence="4">DF5081</strain>
    </source>
</reference>
<evidence type="ECO:0000313" key="5">
    <source>
        <dbReference type="Proteomes" id="UP000005237"/>
    </source>
</evidence>
<evidence type="ECO:0000313" key="4">
    <source>
        <dbReference type="EnsemblMetazoa" id="CJA04627.1"/>
    </source>
</evidence>
<evidence type="ECO:0000256" key="1">
    <source>
        <dbReference type="ARBA" id="ARBA00040925"/>
    </source>
</evidence>
<dbReference type="CDD" id="cd16117">
    <property type="entry name" value="UBX_UBXN4"/>
    <property type="match status" value="1"/>
</dbReference>
<feature type="region of interest" description="Disordered" evidence="2">
    <location>
        <begin position="221"/>
        <end position="257"/>
    </location>
</feature>
<dbReference type="SUPFAM" id="SSF54236">
    <property type="entry name" value="Ubiquitin-like"/>
    <property type="match status" value="1"/>
</dbReference>
<dbReference type="SMART" id="SM00166">
    <property type="entry name" value="UBX"/>
    <property type="match status" value="1"/>
</dbReference>
<keyword evidence="5" id="KW-1185">Reference proteome</keyword>
<organism evidence="4 5">
    <name type="scientific">Caenorhabditis japonica</name>
    <dbReference type="NCBI Taxonomy" id="281687"/>
    <lineage>
        <taxon>Eukaryota</taxon>
        <taxon>Metazoa</taxon>
        <taxon>Ecdysozoa</taxon>
        <taxon>Nematoda</taxon>
        <taxon>Chromadorea</taxon>
        <taxon>Rhabditida</taxon>
        <taxon>Rhabditina</taxon>
        <taxon>Rhabditomorpha</taxon>
        <taxon>Rhabditoidea</taxon>
        <taxon>Rhabditidae</taxon>
        <taxon>Peloderinae</taxon>
        <taxon>Caenorhabditis</taxon>
    </lineage>
</organism>
<feature type="region of interest" description="Disordered" evidence="2">
    <location>
        <begin position="379"/>
        <end position="441"/>
    </location>
</feature>
<dbReference type="EnsemblMetazoa" id="CJA04627.1">
    <property type="protein sequence ID" value="CJA04627.1"/>
    <property type="gene ID" value="WBGene00123831"/>
</dbReference>
<sequence>MQWFPGDVSMAIQVSRKNRALLIVYVSTDTEEGKTFDDFWQQIDSNNLLCPVVGIKLKAGETSAKQFADIYPTPILPAGYLIDHTGKPLEVITTLVGNTYDDFRARFDRGTAAFVNNLPSPVAAPSPSPAPAPQAQTPPQQDAELAEKVARAKKLLEEKKKKDAEKKRETEKFEKEEMMKAAQSKQERDNKAMIEAAKARRKEKEETAKEKEKILAQIKADREDKQNRFNAQKNGAATTTAAAEKPAKTEKAEAPKIPSDRCRLQVRLPDGSTFVEEFPSNDVLNSLVAIIQQKPSISGNFEIQQLYPRRIFTVEDYEKSFLDNSLTPSTSLIVIVKPSSAALISKAVSTQSSSIFSFLLSPVWMLWNMLCGILSLGSKNRSTSDKKDGADENAGGDAERQRGMPRSAQVRRRGNVAGLHNPNDNDPEERANFNGNSTQFM</sequence>
<name>A0A8R1DL56_CAEJA</name>
<dbReference type="OMA" id="FEPNNTS"/>
<dbReference type="PROSITE" id="PS50033">
    <property type="entry name" value="UBX"/>
    <property type="match status" value="1"/>
</dbReference>
<dbReference type="Proteomes" id="UP000005237">
    <property type="component" value="Unassembled WGS sequence"/>
</dbReference>
<proteinExistence type="predicted"/>
<dbReference type="Pfam" id="PF00789">
    <property type="entry name" value="UBX"/>
    <property type="match status" value="1"/>
</dbReference>
<reference evidence="5" key="1">
    <citation type="submission" date="2010-08" db="EMBL/GenBank/DDBJ databases">
        <authorList>
            <consortium name="Caenorhabditis japonica Sequencing Consortium"/>
            <person name="Wilson R.K."/>
        </authorList>
    </citation>
    <scope>NUCLEOTIDE SEQUENCE [LARGE SCALE GENOMIC DNA]</scope>
    <source>
        <strain evidence="5">DF5081</strain>
    </source>
</reference>
<feature type="compositionally biased region" description="Low complexity" evidence="2">
    <location>
        <begin position="133"/>
        <end position="143"/>
    </location>
</feature>
<dbReference type="InterPro" id="IPR001012">
    <property type="entry name" value="UBX_dom"/>
</dbReference>
<dbReference type="PANTHER" id="PTHR46424">
    <property type="entry name" value="UBX DOMAIN-CONTAINING PROTEIN 4"/>
    <property type="match status" value="1"/>
</dbReference>
<accession>A0A8R1DL56</accession>
<dbReference type="Pfam" id="PF23187">
    <property type="entry name" value="UBX7_N"/>
    <property type="match status" value="1"/>
</dbReference>